<dbReference type="InterPro" id="IPR009594">
    <property type="entry name" value="Tscrpt_reg_HTH_AraC_N"/>
</dbReference>
<reference evidence="4 5" key="1">
    <citation type="submission" date="2021-08" db="EMBL/GenBank/DDBJ databases">
        <authorList>
            <person name="Tuo L."/>
        </authorList>
    </citation>
    <scope>NUCLEOTIDE SEQUENCE [LARGE SCALE GENOMIC DNA]</scope>
    <source>
        <strain evidence="4 5">JCM 31229</strain>
    </source>
</reference>
<dbReference type="Gene3D" id="1.10.10.60">
    <property type="entry name" value="Homeodomain-like"/>
    <property type="match status" value="2"/>
</dbReference>
<dbReference type="SMART" id="SM00342">
    <property type="entry name" value="HTH_ARAC"/>
    <property type="match status" value="1"/>
</dbReference>
<evidence type="ECO:0000313" key="4">
    <source>
        <dbReference type="EMBL" id="MBY8825352.1"/>
    </source>
</evidence>
<sequence>MQEQLGRLRDMALRHCSPGKMATPIPRLAIHMGQVRTALSPALCEPMLCLVLQGAKTVTIGDRVLRYDPASYFVATVDLPVSGCIIEASVDHPYIGLSMRLDRDCLTGLIAELPDPGDAPAPGFAVSAVTPQLLDPWLRLLSLLDEPRDLPVLAPMLEREILYRVLQGPQGGMIRQAAIADSRLSRVRRAIGWIRANFDRPLRVEMLAELAGMSPASFHRHFKTATAMSPLQYQKSMRLQEARRLLIANAEASRAGYAVGYESASQFSREYARMFGTPPARDAERLRRQGPGETVANLLSASFGKPLPG</sequence>
<dbReference type="EMBL" id="JAINVV010000011">
    <property type="protein sequence ID" value="MBY8825352.1"/>
    <property type="molecule type" value="Genomic_DNA"/>
</dbReference>
<dbReference type="RefSeq" id="WP_222992441.1">
    <property type="nucleotide sequence ID" value="NZ_JAINVV010000011.1"/>
</dbReference>
<organism evidence="4 5">
    <name type="scientific">Sphingomonas colocasiae</name>
    <dbReference type="NCBI Taxonomy" id="1848973"/>
    <lineage>
        <taxon>Bacteria</taxon>
        <taxon>Pseudomonadati</taxon>
        <taxon>Pseudomonadota</taxon>
        <taxon>Alphaproteobacteria</taxon>
        <taxon>Sphingomonadales</taxon>
        <taxon>Sphingomonadaceae</taxon>
        <taxon>Sphingomonas</taxon>
    </lineage>
</organism>
<gene>
    <name evidence="4" type="ORF">K7G82_23815</name>
</gene>
<evidence type="ECO:0000259" key="3">
    <source>
        <dbReference type="PROSITE" id="PS01124"/>
    </source>
</evidence>
<evidence type="ECO:0000313" key="5">
    <source>
        <dbReference type="Proteomes" id="UP000706039"/>
    </source>
</evidence>
<dbReference type="PANTHER" id="PTHR43436:SF1">
    <property type="entry name" value="TRANSCRIPTIONAL REGULATORY PROTEIN"/>
    <property type="match status" value="1"/>
</dbReference>
<feature type="domain" description="HTH araC/xylS-type" evidence="3">
    <location>
        <begin position="188"/>
        <end position="285"/>
    </location>
</feature>
<dbReference type="InterPro" id="IPR009057">
    <property type="entry name" value="Homeodomain-like_sf"/>
</dbReference>
<comment type="caution">
    <text evidence="4">The sequence shown here is derived from an EMBL/GenBank/DDBJ whole genome shotgun (WGS) entry which is preliminary data.</text>
</comment>
<accession>A0ABS7PVH4</accession>
<dbReference type="Pfam" id="PF06719">
    <property type="entry name" value="AraC_N"/>
    <property type="match status" value="1"/>
</dbReference>
<evidence type="ECO:0000256" key="1">
    <source>
        <dbReference type="ARBA" id="ARBA00023015"/>
    </source>
</evidence>
<dbReference type="InterPro" id="IPR018060">
    <property type="entry name" value="HTH_AraC"/>
</dbReference>
<dbReference type="PROSITE" id="PS01124">
    <property type="entry name" value="HTH_ARAC_FAMILY_2"/>
    <property type="match status" value="1"/>
</dbReference>
<keyword evidence="1" id="KW-0805">Transcription regulation</keyword>
<evidence type="ECO:0000256" key="2">
    <source>
        <dbReference type="ARBA" id="ARBA00023163"/>
    </source>
</evidence>
<dbReference type="SUPFAM" id="SSF46689">
    <property type="entry name" value="Homeodomain-like"/>
    <property type="match status" value="2"/>
</dbReference>
<keyword evidence="5" id="KW-1185">Reference proteome</keyword>
<proteinExistence type="predicted"/>
<dbReference type="PANTHER" id="PTHR43436">
    <property type="entry name" value="ARAC-FAMILY TRANSCRIPTIONAL REGULATOR"/>
    <property type="match status" value="1"/>
</dbReference>
<name>A0ABS7PVH4_9SPHN</name>
<dbReference type="Pfam" id="PF12833">
    <property type="entry name" value="HTH_18"/>
    <property type="match status" value="1"/>
</dbReference>
<keyword evidence="2" id="KW-0804">Transcription</keyword>
<dbReference type="Proteomes" id="UP000706039">
    <property type="component" value="Unassembled WGS sequence"/>
</dbReference>
<protein>
    <submittedName>
        <fullName evidence="4">AraC family transcriptional regulator</fullName>
    </submittedName>
</protein>